<dbReference type="Proteomes" id="UP000053558">
    <property type="component" value="Unassembled WGS sequence"/>
</dbReference>
<dbReference type="InterPro" id="IPR009072">
    <property type="entry name" value="Histone-fold"/>
</dbReference>
<comment type="subcellular location">
    <subcellularLocation>
        <location evidence="1">Nucleus</location>
    </subcellularLocation>
</comment>
<dbReference type="InterPro" id="IPR003162">
    <property type="entry name" value="TFIID-31"/>
</dbReference>
<dbReference type="GO" id="GO:0051123">
    <property type="term" value="P:RNA polymerase II preinitiation complex assembly"/>
    <property type="evidence" value="ECO:0007669"/>
    <property type="project" value="TreeGrafter"/>
</dbReference>
<evidence type="ECO:0000256" key="3">
    <source>
        <dbReference type="ARBA" id="ARBA00023015"/>
    </source>
</evidence>
<dbReference type="PANTHER" id="PTHR48068:SF4">
    <property type="entry name" value="TATA-BOX BINDING PROTEIN ASSOCIATED FACTOR 9"/>
    <property type="match status" value="1"/>
</dbReference>
<protein>
    <submittedName>
        <fullName evidence="7">TFIID-31kDa-domain-containing protein</fullName>
    </submittedName>
</protein>
<organism evidence="7 8">
    <name type="scientific">Coniophora puteana (strain RWD-64-598)</name>
    <name type="common">Brown rot fungus</name>
    <dbReference type="NCBI Taxonomy" id="741705"/>
    <lineage>
        <taxon>Eukaryota</taxon>
        <taxon>Fungi</taxon>
        <taxon>Dikarya</taxon>
        <taxon>Basidiomycota</taxon>
        <taxon>Agaricomycotina</taxon>
        <taxon>Agaricomycetes</taxon>
        <taxon>Agaricomycetidae</taxon>
        <taxon>Boletales</taxon>
        <taxon>Coniophorineae</taxon>
        <taxon>Coniophoraceae</taxon>
        <taxon>Coniophora</taxon>
    </lineage>
</organism>
<feature type="compositionally biased region" description="Acidic residues" evidence="6">
    <location>
        <begin position="147"/>
        <end position="184"/>
    </location>
</feature>
<comment type="similarity">
    <text evidence="2">Belongs to the TAF9 family.</text>
</comment>
<accession>A0A5M3MSQ5</accession>
<evidence type="ECO:0000256" key="4">
    <source>
        <dbReference type="ARBA" id="ARBA00023163"/>
    </source>
</evidence>
<feature type="region of interest" description="Disordered" evidence="6">
    <location>
        <begin position="132"/>
        <end position="298"/>
    </location>
</feature>
<reference evidence="8" key="1">
    <citation type="journal article" date="2012" name="Science">
        <title>The Paleozoic origin of enzymatic lignin decomposition reconstructed from 31 fungal genomes.</title>
        <authorList>
            <person name="Floudas D."/>
            <person name="Binder M."/>
            <person name="Riley R."/>
            <person name="Barry K."/>
            <person name="Blanchette R.A."/>
            <person name="Henrissat B."/>
            <person name="Martinez A.T."/>
            <person name="Otillar R."/>
            <person name="Spatafora J.W."/>
            <person name="Yadav J.S."/>
            <person name="Aerts A."/>
            <person name="Benoit I."/>
            <person name="Boyd A."/>
            <person name="Carlson A."/>
            <person name="Copeland A."/>
            <person name="Coutinho P.M."/>
            <person name="de Vries R.P."/>
            <person name="Ferreira P."/>
            <person name="Findley K."/>
            <person name="Foster B."/>
            <person name="Gaskell J."/>
            <person name="Glotzer D."/>
            <person name="Gorecki P."/>
            <person name="Heitman J."/>
            <person name="Hesse C."/>
            <person name="Hori C."/>
            <person name="Igarashi K."/>
            <person name="Jurgens J.A."/>
            <person name="Kallen N."/>
            <person name="Kersten P."/>
            <person name="Kohler A."/>
            <person name="Kuees U."/>
            <person name="Kumar T.K.A."/>
            <person name="Kuo A."/>
            <person name="LaButti K."/>
            <person name="Larrondo L.F."/>
            <person name="Lindquist E."/>
            <person name="Ling A."/>
            <person name="Lombard V."/>
            <person name="Lucas S."/>
            <person name="Lundell T."/>
            <person name="Martin R."/>
            <person name="McLaughlin D.J."/>
            <person name="Morgenstern I."/>
            <person name="Morin E."/>
            <person name="Murat C."/>
            <person name="Nagy L.G."/>
            <person name="Nolan M."/>
            <person name="Ohm R.A."/>
            <person name="Patyshakuliyeva A."/>
            <person name="Rokas A."/>
            <person name="Ruiz-Duenas F.J."/>
            <person name="Sabat G."/>
            <person name="Salamov A."/>
            <person name="Samejima M."/>
            <person name="Schmutz J."/>
            <person name="Slot J.C."/>
            <person name="St John F."/>
            <person name="Stenlid J."/>
            <person name="Sun H."/>
            <person name="Sun S."/>
            <person name="Syed K."/>
            <person name="Tsang A."/>
            <person name="Wiebenga A."/>
            <person name="Young D."/>
            <person name="Pisabarro A."/>
            <person name="Eastwood D.C."/>
            <person name="Martin F."/>
            <person name="Cullen D."/>
            <person name="Grigoriev I.V."/>
            <person name="Hibbett D.S."/>
        </authorList>
    </citation>
    <scope>NUCLEOTIDE SEQUENCE [LARGE SCALE GENOMIC DNA]</scope>
    <source>
        <strain evidence="8">RWD-64-598 SS2</strain>
    </source>
</reference>
<dbReference type="GO" id="GO:0046982">
    <property type="term" value="F:protein heterodimerization activity"/>
    <property type="evidence" value="ECO:0007669"/>
    <property type="project" value="InterPro"/>
</dbReference>
<keyword evidence="4" id="KW-0804">Transcription</keyword>
<feature type="compositionally biased region" description="Acidic residues" evidence="6">
    <location>
        <begin position="256"/>
        <end position="278"/>
    </location>
</feature>
<dbReference type="KEGG" id="cput:CONPUDRAFT_103083"/>
<dbReference type="EMBL" id="JH711577">
    <property type="protein sequence ID" value="EIW82198.1"/>
    <property type="molecule type" value="Genomic_DNA"/>
</dbReference>
<evidence type="ECO:0000256" key="2">
    <source>
        <dbReference type="ARBA" id="ARBA00007646"/>
    </source>
</evidence>
<sequence length="298" mass="32027">MSRAQGGNPSADSLPPSARAIALLLASTPTVQDAQPGVLHQLLELAHRYTAQVLSDAQVYAEHAGRSGTGRVEMDDVVLAIQARVGWEFGGRVPKEYILSLASQVNATPLPAVPEIFGVRLPPAGDTLTSVNFDLVPNKPPPSVPQYDEEVEEVEEEDEEEEEEGAEDGIQGEEEEEEEEEEEYDQKPIPAPGFGPPRAQQREEEEEEEDDADMEPAAIPITPSDVEMRAGTGTPGVGAPVVAGGDEEASEHGDGDNEDLFGEEDEGEEGSNADEAMEEVPTQGNGVKRKLVEDEDYD</sequence>
<dbReference type="CDD" id="cd07979">
    <property type="entry name" value="HFD_TAF9"/>
    <property type="match status" value="1"/>
</dbReference>
<dbReference type="SUPFAM" id="SSF47113">
    <property type="entry name" value="Histone-fold"/>
    <property type="match status" value="1"/>
</dbReference>
<dbReference type="OMA" id="PPISDRH"/>
<evidence type="ECO:0000313" key="8">
    <source>
        <dbReference type="Proteomes" id="UP000053558"/>
    </source>
</evidence>
<dbReference type="AlphaFoldDB" id="A0A5M3MSQ5"/>
<dbReference type="OrthoDB" id="341924at2759"/>
<dbReference type="RefSeq" id="XP_007767951.1">
    <property type="nucleotide sequence ID" value="XM_007769761.1"/>
</dbReference>
<evidence type="ECO:0000256" key="6">
    <source>
        <dbReference type="SAM" id="MobiDB-lite"/>
    </source>
</evidence>
<proteinExistence type="inferred from homology"/>
<dbReference type="GO" id="GO:0016251">
    <property type="term" value="F:RNA polymerase II general transcription initiation factor activity"/>
    <property type="evidence" value="ECO:0007669"/>
    <property type="project" value="TreeGrafter"/>
</dbReference>
<keyword evidence="5" id="KW-0539">Nucleus</keyword>
<evidence type="ECO:0000256" key="1">
    <source>
        <dbReference type="ARBA" id="ARBA00004123"/>
    </source>
</evidence>
<name>A0A5M3MSQ5_CONPW</name>
<keyword evidence="8" id="KW-1185">Reference proteome</keyword>
<comment type="caution">
    <text evidence="7">The sequence shown here is derived from an EMBL/GenBank/DDBJ whole genome shotgun (WGS) entry which is preliminary data.</text>
</comment>
<dbReference type="PANTHER" id="PTHR48068">
    <property type="entry name" value="TAF9 RNA POLYMERASE II, TATA BOX-BINDING PROTEIN (TBP)-ASSOCIATED FACTOR"/>
    <property type="match status" value="1"/>
</dbReference>
<dbReference type="GO" id="GO:0003713">
    <property type="term" value="F:transcription coactivator activity"/>
    <property type="evidence" value="ECO:0007669"/>
    <property type="project" value="TreeGrafter"/>
</dbReference>
<dbReference type="GO" id="GO:0005669">
    <property type="term" value="C:transcription factor TFIID complex"/>
    <property type="evidence" value="ECO:0007669"/>
    <property type="project" value="TreeGrafter"/>
</dbReference>
<feature type="compositionally biased region" description="Acidic residues" evidence="6">
    <location>
        <begin position="203"/>
        <end position="214"/>
    </location>
</feature>
<dbReference type="InterPro" id="IPR051431">
    <property type="entry name" value="TFIID_subunit_9"/>
</dbReference>
<dbReference type="GeneID" id="19198401"/>
<dbReference type="Pfam" id="PF02291">
    <property type="entry name" value="TFIID-31kDa"/>
    <property type="match status" value="1"/>
</dbReference>
<evidence type="ECO:0000256" key="5">
    <source>
        <dbReference type="ARBA" id="ARBA00023242"/>
    </source>
</evidence>
<dbReference type="Gene3D" id="1.10.20.10">
    <property type="entry name" value="Histone, subunit A"/>
    <property type="match status" value="1"/>
</dbReference>
<evidence type="ECO:0000313" key="7">
    <source>
        <dbReference type="EMBL" id="EIW82198.1"/>
    </source>
</evidence>
<gene>
    <name evidence="7" type="ORF">CONPUDRAFT_103083</name>
</gene>
<keyword evidence="3" id="KW-0805">Transcription regulation</keyword>
<dbReference type="GO" id="GO:0000124">
    <property type="term" value="C:SAGA complex"/>
    <property type="evidence" value="ECO:0007669"/>
    <property type="project" value="TreeGrafter"/>
</dbReference>